<evidence type="ECO:0000259" key="7">
    <source>
        <dbReference type="Pfam" id="PF01029"/>
    </source>
</evidence>
<evidence type="ECO:0000256" key="4">
    <source>
        <dbReference type="ARBA" id="ARBA00023015"/>
    </source>
</evidence>
<dbReference type="PANTHER" id="PTHR11078:SF3">
    <property type="entry name" value="ANTITERMINATION NUSB DOMAIN-CONTAINING PROTEIN"/>
    <property type="match status" value="1"/>
</dbReference>
<keyword evidence="3 6" id="KW-0694">RNA-binding</keyword>
<evidence type="ECO:0000313" key="8">
    <source>
        <dbReference type="EMBL" id="KID42144.1"/>
    </source>
</evidence>
<dbReference type="InterPro" id="IPR006027">
    <property type="entry name" value="NusB_RsmB_TIM44"/>
</dbReference>
<dbReference type="EMBL" id="JOJZ01000010">
    <property type="protein sequence ID" value="KID42144.1"/>
    <property type="molecule type" value="Genomic_DNA"/>
</dbReference>
<evidence type="ECO:0000256" key="5">
    <source>
        <dbReference type="ARBA" id="ARBA00023163"/>
    </source>
</evidence>
<comment type="function">
    <text evidence="6">Involved in transcription antitermination. Required for transcription of ribosomal RNA (rRNA) genes. Binds specifically to the boxA antiterminator sequence of the ribosomal RNA (rrn) operons.</text>
</comment>
<comment type="similarity">
    <text evidence="1 6">Belongs to the NusB family.</text>
</comment>
<keyword evidence="4 6" id="KW-0805">Transcription regulation</keyword>
<evidence type="ECO:0000256" key="3">
    <source>
        <dbReference type="ARBA" id="ARBA00022884"/>
    </source>
</evidence>
<dbReference type="SUPFAM" id="SSF48013">
    <property type="entry name" value="NusB-like"/>
    <property type="match status" value="1"/>
</dbReference>
<dbReference type="RefSeq" id="WP_039143943.1">
    <property type="nucleotide sequence ID" value="NZ_JOJZ01000010.1"/>
</dbReference>
<dbReference type="Gene3D" id="1.10.940.10">
    <property type="entry name" value="NusB-like"/>
    <property type="match status" value="1"/>
</dbReference>
<keyword evidence="5 6" id="KW-0804">Transcription</keyword>
<proteinExistence type="inferred from homology"/>
<evidence type="ECO:0000313" key="9">
    <source>
        <dbReference type="Proteomes" id="UP000031397"/>
    </source>
</evidence>
<evidence type="ECO:0000256" key="1">
    <source>
        <dbReference type="ARBA" id="ARBA00005952"/>
    </source>
</evidence>
<dbReference type="NCBIfam" id="NF001223">
    <property type="entry name" value="PRK00202.1-1"/>
    <property type="match status" value="1"/>
</dbReference>
<keyword evidence="2 6" id="KW-0889">Transcription antitermination</keyword>
<dbReference type="Proteomes" id="UP000031397">
    <property type="component" value="Unassembled WGS sequence"/>
</dbReference>
<dbReference type="OrthoDB" id="9811381at2"/>
<evidence type="ECO:0000256" key="6">
    <source>
        <dbReference type="HAMAP-Rule" id="MF_00073"/>
    </source>
</evidence>
<protein>
    <recommendedName>
        <fullName evidence="6">Transcription antitermination protein NusB</fullName>
    </recommendedName>
    <alternativeName>
        <fullName evidence="6">Antitermination factor NusB</fullName>
    </alternativeName>
</protein>
<dbReference type="Pfam" id="PF01029">
    <property type="entry name" value="NusB"/>
    <property type="match status" value="1"/>
</dbReference>
<dbReference type="HAMAP" id="MF_00073">
    <property type="entry name" value="NusB"/>
    <property type="match status" value="1"/>
</dbReference>
<organism evidence="8 9">
    <name type="scientific">Fructilactobacillus fructivorans</name>
    <dbReference type="NCBI Taxonomy" id="1614"/>
    <lineage>
        <taxon>Bacteria</taxon>
        <taxon>Bacillati</taxon>
        <taxon>Bacillota</taxon>
        <taxon>Bacilli</taxon>
        <taxon>Lactobacillales</taxon>
        <taxon>Lactobacillaceae</taxon>
        <taxon>Fructilactobacillus</taxon>
    </lineage>
</organism>
<gene>
    <name evidence="6" type="primary">nusB</name>
    <name evidence="8" type="ORF">LfDm3_0549</name>
</gene>
<dbReference type="GO" id="GO:0003723">
    <property type="term" value="F:RNA binding"/>
    <property type="evidence" value="ECO:0007669"/>
    <property type="project" value="UniProtKB-UniRule"/>
</dbReference>
<dbReference type="PANTHER" id="PTHR11078">
    <property type="entry name" value="N UTILIZATION SUBSTANCE PROTEIN B-RELATED"/>
    <property type="match status" value="1"/>
</dbReference>
<dbReference type="GO" id="GO:0006353">
    <property type="term" value="P:DNA-templated transcription termination"/>
    <property type="evidence" value="ECO:0007669"/>
    <property type="project" value="UniProtKB-UniRule"/>
</dbReference>
<dbReference type="AlphaFoldDB" id="A0A0C1M726"/>
<name>A0A0C1M726_9LACO</name>
<reference evidence="8 9" key="1">
    <citation type="submission" date="2014-06" db="EMBL/GenBank/DDBJ databases">
        <title>Functional and comparative genomic analyses of the Drosophila gut microbiota identify candidate symbiosis factors.</title>
        <authorList>
            <person name="Newell P.D."/>
            <person name="Chaston J.M."/>
            <person name="Douglas A.E."/>
        </authorList>
    </citation>
    <scope>NUCLEOTIDE SEQUENCE [LARGE SCALE GENOMIC DNA]</scope>
    <source>
        <strain evidence="8 9">DmCS_002</strain>
    </source>
</reference>
<dbReference type="GeneID" id="74913235"/>
<feature type="domain" description="NusB/RsmB/TIM44" evidence="7">
    <location>
        <begin position="6"/>
        <end position="130"/>
    </location>
</feature>
<sequence>MKISRHQIRELAFQTLFAMESNDSVEPSEFFDYLVKEDVTAPKYYLELVNGVRDHKTELDAIITDHLANKWSIDRISKADLIILRIALFEIKYVEATPNKVAINEALELAKKFCDDKSRNFINGVLDSLIEK</sequence>
<dbReference type="InterPro" id="IPR011605">
    <property type="entry name" value="NusB_fam"/>
</dbReference>
<dbReference type="NCBIfam" id="TIGR01951">
    <property type="entry name" value="nusB"/>
    <property type="match status" value="1"/>
</dbReference>
<comment type="caution">
    <text evidence="8">The sequence shown here is derived from an EMBL/GenBank/DDBJ whole genome shotgun (WGS) entry which is preliminary data.</text>
</comment>
<evidence type="ECO:0000256" key="2">
    <source>
        <dbReference type="ARBA" id="ARBA00022814"/>
    </source>
</evidence>
<dbReference type="InterPro" id="IPR035926">
    <property type="entry name" value="NusB-like_sf"/>
</dbReference>
<accession>A0A0C1M726</accession>
<dbReference type="GO" id="GO:0031564">
    <property type="term" value="P:transcription antitermination"/>
    <property type="evidence" value="ECO:0007669"/>
    <property type="project" value="UniProtKB-KW"/>
</dbReference>
<keyword evidence="9" id="KW-1185">Reference proteome</keyword>
<dbReference type="GO" id="GO:0005829">
    <property type="term" value="C:cytosol"/>
    <property type="evidence" value="ECO:0007669"/>
    <property type="project" value="TreeGrafter"/>
</dbReference>
<dbReference type="PATRIC" id="fig|1614.7.peg.537"/>